<evidence type="ECO:0000313" key="3">
    <source>
        <dbReference type="Proteomes" id="UP000327013"/>
    </source>
</evidence>
<evidence type="ECO:0000313" key="2">
    <source>
        <dbReference type="EMBL" id="KAE8009113.1"/>
    </source>
</evidence>
<feature type="compositionally biased region" description="Low complexity" evidence="1">
    <location>
        <begin position="316"/>
        <end position="332"/>
    </location>
</feature>
<gene>
    <name evidence="2" type="ORF">FH972_005567</name>
</gene>
<feature type="region of interest" description="Disordered" evidence="1">
    <location>
        <begin position="290"/>
        <end position="333"/>
    </location>
</feature>
<sequence length="414" mass="45301">MVGTYCGEAGGSAEFRGVSVARLWFQRGHIGQGWEGFISEVRQANSSLSGGRVTRDDNQIKEVPVRRSYAEVLSQPVEERFNAFSEPIARVPRWLKEASKEMDKLARETDKRTLEFKKTTPPVMTSDGFTRVLRKPQAKEFRLAEEGVFNLQVGGLSEKIQSTRQQSEVSSLSYKAKVQASKIGQVLLKGREGPDKDGQLLLDARLELLLTKESLEKARSAADVGLERLESVVKILEICRPGLGSKVQQKKDYKGKKKLEVEGFGSKPTRAFKPKRKMVFRPKGPVVLGEESKGDECLPTHQAASSGLVGQRKSSAESSGGVGSSSEASSASLGMGNGDSGWFRLGIPVSKIGVLGPLPSTLLLPKLGMVEPGESFGGRDQIEKHQIVPIGHLEGWAPLSSLVQCRRRGWWWSA</sequence>
<evidence type="ECO:0000256" key="1">
    <source>
        <dbReference type="SAM" id="MobiDB-lite"/>
    </source>
</evidence>
<organism evidence="2 3">
    <name type="scientific">Carpinus fangiana</name>
    <dbReference type="NCBI Taxonomy" id="176857"/>
    <lineage>
        <taxon>Eukaryota</taxon>
        <taxon>Viridiplantae</taxon>
        <taxon>Streptophyta</taxon>
        <taxon>Embryophyta</taxon>
        <taxon>Tracheophyta</taxon>
        <taxon>Spermatophyta</taxon>
        <taxon>Magnoliopsida</taxon>
        <taxon>eudicotyledons</taxon>
        <taxon>Gunneridae</taxon>
        <taxon>Pentapetalae</taxon>
        <taxon>rosids</taxon>
        <taxon>fabids</taxon>
        <taxon>Fagales</taxon>
        <taxon>Betulaceae</taxon>
        <taxon>Carpinus</taxon>
    </lineage>
</organism>
<proteinExistence type="predicted"/>
<dbReference type="EMBL" id="CM017322">
    <property type="protein sequence ID" value="KAE8009113.1"/>
    <property type="molecule type" value="Genomic_DNA"/>
</dbReference>
<dbReference type="AlphaFoldDB" id="A0A5N6QSJ8"/>
<protein>
    <submittedName>
        <fullName evidence="2">Uncharacterized protein</fullName>
    </submittedName>
</protein>
<accession>A0A5N6QSJ8</accession>
<reference evidence="2 3" key="1">
    <citation type="submission" date="2019-06" db="EMBL/GenBank/DDBJ databases">
        <title>A chromosomal-level reference genome of Carpinus fangiana (Coryloideae, Betulaceae).</title>
        <authorList>
            <person name="Yang X."/>
            <person name="Wang Z."/>
            <person name="Zhang L."/>
            <person name="Hao G."/>
            <person name="Liu J."/>
            <person name="Yang Y."/>
        </authorList>
    </citation>
    <scope>NUCLEOTIDE SEQUENCE [LARGE SCALE GENOMIC DNA]</scope>
    <source>
        <strain evidence="2">Cfa_2016G</strain>
        <tissue evidence="2">Leaf</tissue>
    </source>
</reference>
<dbReference type="Proteomes" id="UP000327013">
    <property type="component" value="Chromosome 2"/>
</dbReference>
<name>A0A5N6QSJ8_9ROSI</name>
<keyword evidence="3" id="KW-1185">Reference proteome</keyword>